<comment type="caution">
    <text evidence="5">The sequence shown here is derived from an EMBL/GenBank/DDBJ whole genome shotgun (WGS) entry which is preliminary data.</text>
</comment>
<dbReference type="InterPro" id="IPR036890">
    <property type="entry name" value="HATPase_C_sf"/>
</dbReference>
<dbReference type="SUPFAM" id="SSF55874">
    <property type="entry name" value="ATPase domain of HSP90 chaperone/DNA topoisomerase II/histidine kinase"/>
    <property type="match status" value="1"/>
</dbReference>
<dbReference type="EMBL" id="JAGHQM010003177">
    <property type="protein sequence ID" value="KAH0547867.1"/>
    <property type="molecule type" value="Genomic_DNA"/>
</dbReference>
<keyword evidence="6" id="KW-1185">Reference proteome</keyword>
<dbReference type="Gene3D" id="1.10.287.130">
    <property type="match status" value="1"/>
</dbReference>
<evidence type="ECO:0000256" key="1">
    <source>
        <dbReference type="ARBA" id="ARBA00022553"/>
    </source>
</evidence>
<dbReference type="Pfam" id="PF02518">
    <property type="entry name" value="HATPase_c"/>
    <property type="match status" value="1"/>
</dbReference>
<dbReference type="InterPro" id="IPR036097">
    <property type="entry name" value="HisK_dim/P_sf"/>
</dbReference>
<dbReference type="Gene3D" id="3.30.565.10">
    <property type="entry name" value="Histidine kinase-like ATPase, C-terminal domain"/>
    <property type="match status" value="1"/>
</dbReference>
<evidence type="ECO:0000313" key="5">
    <source>
        <dbReference type="EMBL" id="KAH0547867.1"/>
    </source>
</evidence>
<dbReference type="PANTHER" id="PTHR45339:SF1">
    <property type="entry name" value="HYBRID SIGNAL TRANSDUCTION HISTIDINE KINASE J"/>
    <property type="match status" value="1"/>
</dbReference>
<name>A0A9P8IE73_9PEZI</name>
<dbReference type="AlphaFoldDB" id="A0A9P8IE73"/>
<dbReference type="SMART" id="SM00388">
    <property type="entry name" value="HisKA"/>
    <property type="match status" value="1"/>
</dbReference>
<feature type="region of interest" description="Disordered" evidence="3">
    <location>
        <begin position="249"/>
        <end position="305"/>
    </location>
</feature>
<dbReference type="FunFam" id="3.30.565.10:FF:000010">
    <property type="entry name" value="Sensor histidine kinase RcsC"/>
    <property type="match status" value="1"/>
</dbReference>
<keyword evidence="2" id="KW-0902">Two-component regulatory system</keyword>
<dbReference type="Pfam" id="PF00512">
    <property type="entry name" value="HisKA"/>
    <property type="match status" value="1"/>
</dbReference>
<dbReference type="CDD" id="cd16922">
    <property type="entry name" value="HATPase_EvgS-ArcB-TorS-like"/>
    <property type="match status" value="1"/>
</dbReference>
<accession>A0A9P8IE73</accession>
<evidence type="ECO:0000313" key="6">
    <source>
        <dbReference type="Proteomes" id="UP000750711"/>
    </source>
</evidence>
<feature type="domain" description="Histidine kinase" evidence="4">
    <location>
        <begin position="1"/>
        <end position="223"/>
    </location>
</feature>
<dbReference type="InterPro" id="IPR004358">
    <property type="entry name" value="Sig_transdc_His_kin-like_C"/>
</dbReference>
<dbReference type="Proteomes" id="UP000750711">
    <property type="component" value="Unassembled WGS sequence"/>
</dbReference>
<dbReference type="GO" id="GO:0000155">
    <property type="term" value="F:phosphorelay sensor kinase activity"/>
    <property type="evidence" value="ECO:0007669"/>
    <property type="project" value="InterPro"/>
</dbReference>
<dbReference type="InterPro" id="IPR005467">
    <property type="entry name" value="His_kinase_dom"/>
</dbReference>
<dbReference type="InterPro" id="IPR003661">
    <property type="entry name" value="HisK_dim/P_dom"/>
</dbReference>
<proteinExistence type="predicted"/>
<keyword evidence="1" id="KW-0597">Phosphoprotein</keyword>
<dbReference type="SMART" id="SM00387">
    <property type="entry name" value="HATPase_c"/>
    <property type="match status" value="1"/>
</dbReference>
<protein>
    <recommendedName>
        <fullName evidence="4">Histidine kinase domain-containing protein</fullName>
    </recommendedName>
</protein>
<dbReference type="PRINTS" id="PR00344">
    <property type="entry name" value="BCTRLSENSOR"/>
</dbReference>
<evidence type="ECO:0000256" key="3">
    <source>
        <dbReference type="SAM" id="MobiDB-lite"/>
    </source>
</evidence>
<dbReference type="PROSITE" id="PS50109">
    <property type="entry name" value="HIS_KIN"/>
    <property type="match status" value="1"/>
</dbReference>
<feature type="compositionally biased region" description="Low complexity" evidence="3">
    <location>
        <begin position="288"/>
        <end position="298"/>
    </location>
</feature>
<dbReference type="InterPro" id="IPR003594">
    <property type="entry name" value="HATPase_dom"/>
</dbReference>
<dbReference type="SUPFAM" id="SSF47384">
    <property type="entry name" value="Homodimeric domain of signal transducing histidine kinase"/>
    <property type="match status" value="1"/>
</dbReference>
<organism evidence="5 6">
    <name type="scientific">Trichoglossum hirsutum</name>
    <dbReference type="NCBI Taxonomy" id="265104"/>
    <lineage>
        <taxon>Eukaryota</taxon>
        <taxon>Fungi</taxon>
        <taxon>Dikarya</taxon>
        <taxon>Ascomycota</taxon>
        <taxon>Pezizomycotina</taxon>
        <taxon>Geoglossomycetes</taxon>
        <taxon>Geoglossales</taxon>
        <taxon>Geoglossaceae</taxon>
        <taxon>Trichoglossum</taxon>
    </lineage>
</organism>
<dbReference type="CDD" id="cd00082">
    <property type="entry name" value="HisKA"/>
    <property type="match status" value="1"/>
</dbReference>
<evidence type="ECO:0000259" key="4">
    <source>
        <dbReference type="PROSITE" id="PS50109"/>
    </source>
</evidence>
<reference evidence="5" key="1">
    <citation type="submission" date="2021-03" db="EMBL/GenBank/DDBJ databases">
        <title>Comparative genomics and phylogenomic investigation of the class Geoglossomycetes provide insights into ecological specialization and systematics.</title>
        <authorList>
            <person name="Melie T."/>
            <person name="Pirro S."/>
            <person name="Miller A.N."/>
            <person name="Quandt A."/>
        </authorList>
    </citation>
    <scope>NUCLEOTIDE SEQUENCE</scope>
    <source>
        <strain evidence="5">CAQ_001_2017</strain>
    </source>
</reference>
<evidence type="ECO:0000256" key="2">
    <source>
        <dbReference type="ARBA" id="ARBA00023012"/>
    </source>
</evidence>
<sequence length="355" mass="38419">MSHEIRTPIAGVIGMAELLLDTELDSDQQECAENLQRSANALLTVINDILDFSKVESGRLDIEEVQFSLPVVIRDVSKMLSFAAERKSLSFESDVQIGIDKDLIVIGDPGRVRQILTNLLTNSIKFTSEGGVKLAVMVQSEDSETIEVKFVVEDTGIGIEEGVRKRLFKPFSQADSSTARRFGGTGLGLTICKNLVELMNGQITLESTLGLGTKASFSIPFHKPQFHNGTTSLVDISCLPDRLQSEMSVSCNSSDLEPSGIGTPPESPMSSLGVEAHASSATLSQTLGSGKSSRGSPSGDHDMGLPFAEREKIHILVVEDKPLRSCTFQSPQYGMGRKPLITFLGRTLPDIFDPM</sequence>
<gene>
    <name evidence="5" type="ORF">GP486_008393</name>
</gene>
<dbReference type="PANTHER" id="PTHR45339">
    <property type="entry name" value="HYBRID SIGNAL TRANSDUCTION HISTIDINE KINASE J"/>
    <property type="match status" value="1"/>
</dbReference>